<sequence length="400" mass="42116">MYCVEPSPISGRFRAPPSKPMAQRYIFASAIAEGATVVRGLEHSDDVVAALRAAAPLSEISLRGAEAVIRPRAPDPARAFNVGESGFTYRIATALYAGIPGKTVIYAAGSLARRPIAELVEALRKYAEVEQGPGFVKITGRRLGEVDVEVPGHITSQYISGLMFLAAVAERGGAIRVKGERKSWQYVEATADVLRRFGAEVEVGEAITVEGPLRSPGSVETPGDYALSAFYMVGASITGGRAVVEGLSEGPDKEILDVLKEFGVGVRAGEGFVEVEGPPKGPVDVDLANAPDLAPPVALLASFTPGVSKIRGVEHLAYKESNRIETIIDVVRRAGASAEYEDGALKIIGPAKNKGAEYKCHGDHRICLMALVAAKALGGCVDDLSPIAKSWPTALLNLSG</sequence>
<proteinExistence type="predicted"/>
<organism evidence="1 2">
    <name type="scientific">Thermoproteus sp. AZ2</name>
    <dbReference type="NCBI Taxonomy" id="1609232"/>
    <lineage>
        <taxon>Archaea</taxon>
        <taxon>Thermoproteota</taxon>
        <taxon>Thermoprotei</taxon>
        <taxon>Thermoproteales</taxon>
        <taxon>Thermoproteaceae</taxon>
        <taxon>Thermoproteus</taxon>
    </lineage>
</organism>
<dbReference type="EMBL" id="JZWT02000007">
    <property type="protein sequence ID" value="MFB6490320.1"/>
    <property type="molecule type" value="Genomic_DNA"/>
</dbReference>
<evidence type="ECO:0000313" key="1">
    <source>
        <dbReference type="EMBL" id="MFB6490320.1"/>
    </source>
</evidence>
<name>A0ACC6V003_9CREN</name>
<comment type="caution">
    <text evidence="1">The sequence shown here is derived from an EMBL/GenBank/DDBJ whole genome shotgun (WGS) entry which is preliminary data.</text>
</comment>
<dbReference type="Proteomes" id="UP000033636">
    <property type="component" value="Unassembled WGS sequence"/>
</dbReference>
<accession>A0ACC6V003</accession>
<reference evidence="1" key="1">
    <citation type="submission" date="2024-07" db="EMBL/GenBank/DDBJ databases">
        <title>Metagenome and Metagenome-Assembled Genomes of Archaea from a hot spring from the geothermal field of Los Azufres, Mexico.</title>
        <authorList>
            <person name="Marin-Paredes R."/>
            <person name="Martinez-Romero E."/>
            <person name="Servin-Garciduenas L.E."/>
        </authorList>
    </citation>
    <scope>NUCLEOTIDE SEQUENCE</scope>
</reference>
<evidence type="ECO:0000313" key="2">
    <source>
        <dbReference type="Proteomes" id="UP000033636"/>
    </source>
</evidence>
<protein>
    <submittedName>
        <fullName evidence="1">3-phosphoshikimate 1-carboxyvinyltransferase</fullName>
    </submittedName>
</protein>
<gene>
    <name evidence="1" type="ORF">TU35_003575</name>
</gene>